<keyword evidence="2" id="KW-0808">Transferase</keyword>
<feature type="domain" description="Phospholipid/glycerol acyltransferase" evidence="1">
    <location>
        <begin position="99"/>
        <end position="222"/>
    </location>
</feature>
<evidence type="ECO:0000313" key="3">
    <source>
        <dbReference type="Proteomes" id="UP000239504"/>
    </source>
</evidence>
<dbReference type="OrthoDB" id="1113830at2"/>
<keyword evidence="3" id="KW-1185">Reference proteome</keyword>
<organism evidence="2 3">
    <name type="scientific">Hyphococcus luteus</name>
    <dbReference type="NCBI Taxonomy" id="2058213"/>
    <lineage>
        <taxon>Bacteria</taxon>
        <taxon>Pseudomonadati</taxon>
        <taxon>Pseudomonadota</taxon>
        <taxon>Alphaproteobacteria</taxon>
        <taxon>Parvularculales</taxon>
        <taxon>Parvularculaceae</taxon>
        <taxon>Hyphococcus</taxon>
    </lineage>
</organism>
<dbReference type="Proteomes" id="UP000239504">
    <property type="component" value="Unassembled WGS sequence"/>
</dbReference>
<dbReference type="Pfam" id="PF01553">
    <property type="entry name" value="Acyltransferase"/>
    <property type="match status" value="1"/>
</dbReference>
<dbReference type="RefSeq" id="WP_104829287.1">
    <property type="nucleotide sequence ID" value="NZ_PJCH01000005.1"/>
</dbReference>
<dbReference type="SUPFAM" id="SSF69593">
    <property type="entry name" value="Glycerol-3-phosphate (1)-acyltransferase"/>
    <property type="match status" value="1"/>
</dbReference>
<dbReference type="InterPro" id="IPR002123">
    <property type="entry name" value="Plipid/glycerol_acylTrfase"/>
</dbReference>
<dbReference type="AlphaFoldDB" id="A0A2S7K6C6"/>
<name>A0A2S7K6C6_9PROT</name>
<evidence type="ECO:0000259" key="1">
    <source>
        <dbReference type="SMART" id="SM00563"/>
    </source>
</evidence>
<keyword evidence="2" id="KW-0012">Acyltransferase</keyword>
<accession>A0A2S7K6C6</accession>
<evidence type="ECO:0000313" key="2">
    <source>
        <dbReference type="EMBL" id="PQA88042.1"/>
    </source>
</evidence>
<proteinExistence type="predicted"/>
<protein>
    <submittedName>
        <fullName evidence="2">Acyltransferase</fullName>
    </submittedName>
</protein>
<dbReference type="SMART" id="SM00563">
    <property type="entry name" value="PlsC"/>
    <property type="match status" value="1"/>
</dbReference>
<reference evidence="2 3" key="1">
    <citation type="submission" date="2017-12" db="EMBL/GenBank/DDBJ databases">
        <authorList>
            <person name="Hurst M.R.H."/>
        </authorList>
    </citation>
    <scope>NUCLEOTIDE SEQUENCE [LARGE SCALE GENOMIC DNA]</scope>
    <source>
        <strain evidence="2 3">SY-3-19</strain>
    </source>
</reference>
<gene>
    <name evidence="2" type="ORF">CW354_06830</name>
</gene>
<dbReference type="GO" id="GO:0016746">
    <property type="term" value="F:acyltransferase activity"/>
    <property type="evidence" value="ECO:0007669"/>
    <property type="project" value="UniProtKB-KW"/>
</dbReference>
<sequence>MDAKTLAPANRNAFAEAGDDAQHIVDVLIEERAHKLRASPLWPLYKTVLYPLLLYRPAVEMADAIADLPAREVFDYISDLLQLDVCAEGLHHLPEKGRVLIASTHPTGIPDGVAMFDALKERRPDMTFFANRDALRAAPGLEDMIIPVEWIEEKRTAARSRETLKSAIKAFEAEKCVVLFPSGRLAFMNEDKELTEQEWLTSVAIFARKYDCPVVPAHIDMRNSWLYYWFWKLNTELRDITLFHELLNKKQKTYRITFGAPIEPDALKGDAREVADALRRHAMALKAAPQDWRPIEPPTASP</sequence>
<comment type="caution">
    <text evidence="2">The sequence shown here is derived from an EMBL/GenBank/DDBJ whole genome shotgun (WGS) entry which is preliminary data.</text>
</comment>
<dbReference type="EMBL" id="PJCH01000005">
    <property type="protein sequence ID" value="PQA88042.1"/>
    <property type="molecule type" value="Genomic_DNA"/>
</dbReference>